<evidence type="ECO:0000313" key="2">
    <source>
        <dbReference type="Proteomes" id="UP000031449"/>
    </source>
</evidence>
<accession>A0A0B5AQF2</accession>
<proteinExistence type="predicted"/>
<dbReference type="OrthoDB" id="2903742at2"/>
<protein>
    <submittedName>
        <fullName evidence="1">Uncharacterized protein</fullName>
    </submittedName>
</protein>
<dbReference type="KEGG" id="jeo:JMA_31680"/>
<sequence>MTLQSILQEFHTLKAESIPVDLLDERYADLMIRMEQSYEIPDVITAEWEEKNRSVSTVYRLIASNRLMDT</sequence>
<gene>
    <name evidence="1" type="ORF">JMA_31680</name>
</gene>
<dbReference type="Proteomes" id="UP000031449">
    <property type="component" value="Chromosome"/>
</dbReference>
<dbReference type="AlphaFoldDB" id="A0A0B5AQF2"/>
<evidence type="ECO:0000313" key="1">
    <source>
        <dbReference type="EMBL" id="AJD92485.1"/>
    </source>
</evidence>
<name>A0A0B5AQF2_9BACL</name>
<reference evidence="1 2" key="1">
    <citation type="submission" date="2014-08" db="EMBL/GenBank/DDBJ databases">
        <title>Complete genome of a marine bacteria Jeotgalibacillus malaysiensis.</title>
        <authorList>
            <person name="Yaakop A.S."/>
            <person name="Chan K.-G."/>
            <person name="Goh K.M."/>
        </authorList>
    </citation>
    <scope>NUCLEOTIDE SEQUENCE [LARGE SCALE GENOMIC DNA]</scope>
    <source>
        <strain evidence="1 2">D5</strain>
    </source>
</reference>
<dbReference type="EMBL" id="CP009416">
    <property type="protein sequence ID" value="AJD92485.1"/>
    <property type="molecule type" value="Genomic_DNA"/>
</dbReference>
<dbReference type="HOGENOM" id="CLU_2752399_0_0_9"/>
<organism evidence="1 2">
    <name type="scientific">Jeotgalibacillus malaysiensis</name>
    <dbReference type="NCBI Taxonomy" id="1508404"/>
    <lineage>
        <taxon>Bacteria</taxon>
        <taxon>Bacillati</taxon>
        <taxon>Bacillota</taxon>
        <taxon>Bacilli</taxon>
        <taxon>Bacillales</taxon>
        <taxon>Caryophanaceae</taxon>
        <taxon>Jeotgalibacillus</taxon>
    </lineage>
</organism>
<dbReference type="STRING" id="1508404.JMA_31680"/>
<dbReference type="BioCyc" id="JESP1508404:G14D9-12449-MONOMER"/>
<keyword evidence="2" id="KW-1185">Reference proteome</keyword>